<dbReference type="OrthoDB" id="245563at2759"/>
<keyword evidence="5" id="KW-0479">Metal-binding</keyword>
<dbReference type="GO" id="GO:0043137">
    <property type="term" value="P:DNA replication, removal of RNA primer"/>
    <property type="evidence" value="ECO:0007669"/>
    <property type="project" value="TreeGrafter"/>
</dbReference>
<reference evidence="9 10" key="1">
    <citation type="submission" date="2018-03" db="EMBL/GenBank/DDBJ databases">
        <authorList>
            <person name="Guldener U."/>
        </authorList>
    </citation>
    <scope>NUCLEOTIDE SEQUENCE [LARGE SCALE GENOMIC DNA]</scope>
    <source>
        <strain evidence="9 10">NBRC100155</strain>
    </source>
</reference>
<dbReference type="InterPro" id="IPR050092">
    <property type="entry name" value="RNase_H"/>
</dbReference>
<dbReference type="GO" id="GO:0004523">
    <property type="term" value="F:RNA-DNA hybrid ribonuclease activity"/>
    <property type="evidence" value="ECO:0007669"/>
    <property type="project" value="UniProtKB-EC"/>
</dbReference>
<dbReference type="Proteomes" id="UP000324022">
    <property type="component" value="Unassembled WGS sequence"/>
</dbReference>
<keyword evidence="4" id="KW-0540">Nuclease</keyword>
<dbReference type="PROSITE" id="PS50879">
    <property type="entry name" value="RNASE_H_1"/>
    <property type="match status" value="1"/>
</dbReference>
<dbReference type="Pfam" id="PF00075">
    <property type="entry name" value="RNase_H"/>
    <property type="match status" value="1"/>
</dbReference>
<dbReference type="InterPro" id="IPR002156">
    <property type="entry name" value="RNaseH_domain"/>
</dbReference>
<protein>
    <recommendedName>
        <fullName evidence="3">ribonuclease H</fullName>
        <ecNumber evidence="3">3.1.26.4</ecNumber>
    </recommendedName>
</protein>
<comment type="similarity">
    <text evidence="2">Belongs to the RNase H family.</text>
</comment>
<accession>A0A5C3E7E1</accession>
<dbReference type="PANTHER" id="PTHR10642:SF26">
    <property type="entry name" value="RIBONUCLEASE H1"/>
    <property type="match status" value="1"/>
</dbReference>
<sequence>MSPGHHRRWRPALFPKIIVYCDGACLHNGRNGASAGWGVYFEDPDLSHLNESCRLSGEIQTNQRAELMAMIRAAELSPRDGRRIIIRTDSMYSINTVTEWLPKWERNGWRNARGQPVSNQDLIKRLDYELYQHTPEPILEYVEAHSGLAGNEEADRLAREGARLTYYGYYS</sequence>
<dbReference type="InterPro" id="IPR012337">
    <property type="entry name" value="RNaseH-like_sf"/>
</dbReference>
<keyword evidence="7" id="KW-0378">Hydrolase</keyword>
<evidence type="ECO:0000256" key="5">
    <source>
        <dbReference type="ARBA" id="ARBA00022723"/>
    </source>
</evidence>
<evidence type="ECO:0000313" key="10">
    <source>
        <dbReference type="Proteomes" id="UP000324022"/>
    </source>
</evidence>
<proteinExistence type="inferred from homology"/>
<evidence type="ECO:0000256" key="6">
    <source>
        <dbReference type="ARBA" id="ARBA00022759"/>
    </source>
</evidence>
<organism evidence="9 10">
    <name type="scientific">Ustilago trichophora</name>
    <dbReference type="NCBI Taxonomy" id="86804"/>
    <lineage>
        <taxon>Eukaryota</taxon>
        <taxon>Fungi</taxon>
        <taxon>Dikarya</taxon>
        <taxon>Basidiomycota</taxon>
        <taxon>Ustilaginomycotina</taxon>
        <taxon>Ustilaginomycetes</taxon>
        <taxon>Ustilaginales</taxon>
        <taxon>Ustilaginaceae</taxon>
        <taxon>Ustilago</taxon>
    </lineage>
</organism>
<dbReference type="PANTHER" id="PTHR10642">
    <property type="entry name" value="RIBONUCLEASE H1"/>
    <property type="match status" value="1"/>
</dbReference>
<evidence type="ECO:0000259" key="8">
    <source>
        <dbReference type="PROSITE" id="PS50879"/>
    </source>
</evidence>
<keyword evidence="10" id="KW-1185">Reference proteome</keyword>
<dbReference type="EC" id="3.1.26.4" evidence="3"/>
<dbReference type="EMBL" id="OOIN01000013">
    <property type="protein sequence ID" value="SPO26060.1"/>
    <property type="molecule type" value="Genomic_DNA"/>
</dbReference>
<evidence type="ECO:0000313" key="9">
    <source>
        <dbReference type="EMBL" id="SPO26060.1"/>
    </source>
</evidence>
<name>A0A5C3E7E1_9BASI</name>
<feature type="domain" description="RNase H type-1" evidence="8">
    <location>
        <begin position="13"/>
        <end position="163"/>
    </location>
</feature>
<keyword evidence="6" id="KW-0255">Endonuclease</keyword>
<evidence type="ECO:0000256" key="2">
    <source>
        <dbReference type="ARBA" id="ARBA00005300"/>
    </source>
</evidence>
<dbReference type="InterPro" id="IPR036397">
    <property type="entry name" value="RNaseH_sf"/>
</dbReference>
<gene>
    <name evidence="9" type="ORF">UTRI_02334</name>
</gene>
<dbReference type="GO" id="GO:0046872">
    <property type="term" value="F:metal ion binding"/>
    <property type="evidence" value="ECO:0007669"/>
    <property type="project" value="UniProtKB-KW"/>
</dbReference>
<evidence type="ECO:0000256" key="3">
    <source>
        <dbReference type="ARBA" id="ARBA00012180"/>
    </source>
</evidence>
<dbReference type="AlphaFoldDB" id="A0A5C3E7E1"/>
<evidence type="ECO:0000256" key="7">
    <source>
        <dbReference type="ARBA" id="ARBA00022801"/>
    </source>
</evidence>
<dbReference type="SUPFAM" id="SSF53098">
    <property type="entry name" value="Ribonuclease H-like"/>
    <property type="match status" value="1"/>
</dbReference>
<evidence type="ECO:0000256" key="4">
    <source>
        <dbReference type="ARBA" id="ARBA00022722"/>
    </source>
</evidence>
<dbReference type="GO" id="GO:0003676">
    <property type="term" value="F:nucleic acid binding"/>
    <property type="evidence" value="ECO:0007669"/>
    <property type="project" value="InterPro"/>
</dbReference>
<dbReference type="Gene3D" id="3.30.420.10">
    <property type="entry name" value="Ribonuclease H-like superfamily/Ribonuclease H"/>
    <property type="match status" value="1"/>
</dbReference>
<dbReference type="CDD" id="cd09280">
    <property type="entry name" value="RNase_HI_eukaryote_like"/>
    <property type="match status" value="1"/>
</dbReference>
<evidence type="ECO:0000256" key="1">
    <source>
        <dbReference type="ARBA" id="ARBA00000077"/>
    </source>
</evidence>
<comment type="catalytic activity">
    <reaction evidence="1">
        <text>Endonucleolytic cleavage to 5'-phosphomonoester.</text>
        <dbReference type="EC" id="3.1.26.4"/>
    </reaction>
</comment>